<dbReference type="FunFam" id="3.30.70.270:FF:000001">
    <property type="entry name" value="Diguanylate cyclase domain protein"/>
    <property type="match status" value="1"/>
</dbReference>
<evidence type="ECO:0000256" key="5">
    <source>
        <dbReference type="SAM" id="SignalP"/>
    </source>
</evidence>
<dbReference type="NCBIfam" id="TIGR00254">
    <property type="entry name" value="GGDEF"/>
    <property type="match status" value="1"/>
</dbReference>
<dbReference type="InterPro" id="IPR015943">
    <property type="entry name" value="WD40/YVTN_repeat-like_dom_sf"/>
</dbReference>
<dbReference type="Pfam" id="PF00990">
    <property type="entry name" value="GGDEF"/>
    <property type="match status" value="1"/>
</dbReference>
<keyword evidence="4" id="KW-1133">Transmembrane helix</keyword>
<keyword evidence="4" id="KW-0812">Transmembrane</keyword>
<dbReference type="InterPro" id="IPR043128">
    <property type="entry name" value="Rev_trsase/Diguanyl_cyclase"/>
</dbReference>
<name>A0A2P1PNA9_9GAMM</name>
<keyword evidence="8" id="KW-1185">Reference proteome</keyword>
<dbReference type="GO" id="GO:0052621">
    <property type="term" value="F:diguanylate cyclase activity"/>
    <property type="evidence" value="ECO:0007669"/>
    <property type="project" value="UniProtKB-EC"/>
</dbReference>
<feature type="domain" description="GGDEF" evidence="6">
    <location>
        <begin position="820"/>
        <end position="946"/>
    </location>
</feature>
<keyword evidence="5" id="KW-0732">Signal</keyword>
<comment type="cofactor">
    <cofactor evidence="1">
        <name>Mg(2+)</name>
        <dbReference type="ChEBI" id="CHEBI:18420"/>
    </cofactor>
</comment>
<protein>
    <recommendedName>
        <fullName evidence="2">diguanylate cyclase</fullName>
        <ecNumber evidence="2">2.7.7.65</ecNumber>
    </recommendedName>
</protein>
<keyword evidence="4" id="KW-0472">Membrane</keyword>
<evidence type="ECO:0000256" key="2">
    <source>
        <dbReference type="ARBA" id="ARBA00012528"/>
    </source>
</evidence>
<evidence type="ECO:0000313" key="8">
    <source>
        <dbReference type="Proteomes" id="UP000241074"/>
    </source>
</evidence>
<dbReference type="AlphaFoldDB" id="A0A2P1PNA9"/>
<evidence type="ECO:0000259" key="6">
    <source>
        <dbReference type="PROSITE" id="PS50887"/>
    </source>
</evidence>
<dbReference type="Gene3D" id="2.60.40.10">
    <property type="entry name" value="Immunoglobulins"/>
    <property type="match status" value="1"/>
</dbReference>
<organism evidence="7 8">
    <name type="scientific">Ahniella affigens</name>
    <dbReference type="NCBI Taxonomy" id="2021234"/>
    <lineage>
        <taxon>Bacteria</taxon>
        <taxon>Pseudomonadati</taxon>
        <taxon>Pseudomonadota</taxon>
        <taxon>Gammaproteobacteria</taxon>
        <taxon>Lysobacterales</taxon>
        <taxon>Rhodanobacteraceae</taxon>
        <taxon>Ahniella</taxon>
    </lineage>
</organism>
<dbReference type="GO" id="GO:1902201">
    <property type="term" value="P:negative regulation of bacterial-type flagellum-dependent cell motility"/>
    <property type="evidence" value="ECO:0007669"/>
    <property type="project" value="TreeGrafter"/>
</dbReference>
<proteinExistence type="predicted"/>
<comment type="catalytic activity">
    <reaction evidence="3">
        <text>2 GTP = 3',3'-c-di-GMP + 2 diphosphate</text>
        <dbReference type="Rhea" id="RHEA:24898"/>
        <dbReference type="ChEBI" id="CHEBI:33019"/>
        <dbReference type="ChEBI" id="CHEBI:37565"/>
        <dbReference type="ChEBI" id="CHEBI:58805"/>
        <dbReference type="EC" id="2.7.7.65"/>
    </reaction>
</comment>
<dbReference type="Gene3D" id="3.30.70.270">
    <property type="match status" value="1"/>
</dbReference>
<dbReference type="SUPFAM" id="SSF50952">
    <property type="entry name" value="Soluble quinoprotein glucose dehydrogenase"/>
    <property type="match status" value="1"/>
</dbReference>
<dbReference type="PANTHER" id="PTHR45138:SF9">
    <property type="entry name" value="DIGUANYLATE CYCLASE DGCM-RELATED"/>
    <property type="match status" value="1"/>
</dbReference>
<dbReference type="InterPro" id="IPR000160">
    <property type="entry name" value="GGDEF_dom"/>
</dbReference>
<evidence type="ECO:0000256" key="4">
    <source>
        <dbReference type="SAM" id="Phobius"/>
    </source>
</evidence>
<reference evidence="7 8" key="2">
    <citation type="submission" date="2018-03" db="EMBL/GenBank/DDBJ databases">
        <authorList>
            <person name="Keele B.F."/>
        </authorList>
    </citation>
    <scope>NUCLEOTIDE SEQUENCE [LARGE SCALE GENOMIC DNA]</scope>
    <source>
        <strain evidence="7 8">D13</strain>
    </source>
</reference>
<feature type="transmembrane region" description="Helical" evidence="4">
    <location>
        <begin position="736"/>
        <end position="754"/>
    </location>
</feature>
<sequence length="950" mass="105565">MSWKRWCAGILICLAEFALARDFVPPRPAAETIPLPFGEQVMSLAIGHGNDVYVGTGTGLHRFDGSRWQSLGLADAAPIRSLLIDQHGRVWVGGYDHFGYLERLPNGQDRFVDLSSDFADAIAKERVADIWEIVESNDAIYLRALKHLFKLDHQGHRLGTWFHPGRFGMPFLIGDQLWLQFRGDGGGFRPLEGDTFGPVMAGSERYATTLVQAIGEFAADRYFVFEVNGQMSWLNPVLGQSENLPMQPAFRSLVSGRQLDASHMAFSGDDGVLRVLNVDTGELNELELGSGYLPDLQIQDGQRIVVVDDSFVYRLTWPVQWRIVDARHGLISGQTSAVLINDRLYITGSSGAQSARYGEHGVESDFVDEDWTAGEGWALIQDGQDLLFAETFAVMRIRDGVVTPLTPNDLYPRSFVPTEDGTGYWIGSEHGVARLNRGGPLGWQMHGFTNSPGVLLRRVSECGSKLFASNGRLGLYEVELDEGRPVRLIEVPPDQGVPAKQPALLFKFQGQCYVSTVGKLARFDGQRFVPDDTLGLQNLIDRNERIDVSAAADGTWWSLGDEQILFKKPGGEWEVLLRRSKGVIDYRAATLLPDGRLLVVRGPELWQMMGPPRAMLATEPQSLRVTGFQQAGKKRSHDLPLDGTATVRYGPDTLQVDFSDGLLFVTEPAEFSFRLSGANATWSPYSQLSAANLSGLQPGHYQLDLRARRGERETERVNALAFEVAPRWYQSNGSRMVGLIAGIALLWLLIALWYRGHVRRLTESNAALDRLVNERTAMWQQANQELKMQADRDGLTGVANRRVFDRELDERLLLARRDGAPFALLMIDVDHFKKFNDEYGHLRGDEVLRQVADLMRQALAGQGLLARYGGEEFAVLLFDECAQARATGEHLRETVQHGAYGITVSIGLACFDPARHVRPDQLIDAADHALYQAKSQGRNCLVVAGLLDPP</sequence>
<gene>
    <name evidence="7" type="ORF">C7S18_03550</name>
</gene>
<evidence type="ECO:0000256" key="3">
    <source>
        <dbReference type="ARBA" id="ARBA00034247"/>
    </source>
</evidence>
<dbReference type="EMBL" id="CP027860">
    <property type="protein sequence ID" value="AVP96319.1"/>
    <property type="molecule type" value="Genomic_DNA"/>
</dbReference>
<evidence type="ECO:0000313" key="7">
    <source>
        <dbReference type="EMBL" id="AVP96319.1"/>
    </source>
</evidence>
<dbReference type="RefSeq" id="WP_106890248.1">
    <property type="nucleotide sequence ID" value="NZ_CP027860.1"/>
</dbReference>
<feature type="chain" id="PRO_5015180626" description="diguanylate cyclase" evidence="5">
    <location>
        <begin position="21"/>
        <end position="950"/>
    </location>
</feature>
<reference evidence="7 8" key="1">
    <citation type="submission" date="2018-03" db="EMBL/GenBank/DDBJ databases">
        <title>Ahniella affigens gen. nov., sp. nov., a gammaproteobacterium isolated from sandy soil near a stream.</title>
        <authorList>
            <person name="Ko Y."/>
            <person name="Kim J.-H."/>
        </authorList>
    </citation>
    <scope>NUCLEOTIDE SEQUENCE [LARGE SCALE GENOMIC DNA]</scope>
    <source>
        <strain evidence="7 8">D13</strain>
    </source>
</reference>
<feature type="signal peptide" evidence="5">
    <location>
        <begin position="1"/>
        <end position="20"/>
    </location>
</feature>
<dbReference type="PANTHER" id="PTHR45138">
    <property type="entry name" value="REGULATORY COMPONENTS OF SENSORY TRANSDUCTION SYSTEM"/>
    <property type="match status" value="1"/>
</dbReference>
<dbReference type="Gene3D" id="2.130.10.10">
    <property type="entry name" value="YVTN repeat-like/Quinoprotein amine dehydrogenase"/>
    <property type="match status" value="1"/>
</dbReference>
<dbReference type="GO" id="GO:0043709">
    <property type="term" value="P:cell adhesion involved in single-species biofilm formation"/>
    <property type="evidence" value="ECO:0007669"/>
    <property type="project" value="TreeGrafter"/>
</dbReference>
<dbReference type="InterPro" id="IPR050469">
    <property type="entry name" value="Diguanylate_Cyclase"/>
</dbReference>
<accession>A0A2P1PNA9</accession>
<dbReference type="PROSITE" id="PS50887">
    <property type="entry name" value="GGDEF"/>
    <property type="match status" value="1"/>
</dbReference>
<evidence type="ECO:0000256" key="1">
    <source>
        <dbReference type="ARBA" id="ARBA00001946"/>
    </source>
</evidence>
<dbReference type="InterPro" id="IPR011041">
    <property type="entry name" value="Quinoprot_gluc/sorb_DH_b-prop"/>
</dbReference>
<dbReference type="CDD" id="cd01949">
    <property type="entry name" value="GGDEF"/>
    <property type="match status" value="1"/>
</dbReference>
<dbReference type="Proteomes" id="UP000241074">
    <property type="component" value="Chromosome"/>
</dbReference>
<dbReference type="InterPro" id="IPR013783">
    <property type="entry name" value="Ig-like_fold"/>
</dbReference>
<dbReference type="InterPro" id="IPR029787">
    <property type="entry name" value="Nucleotide_cyclase"/>
</dbReference>
<dbReference type="KEGG" id="xba:C7S18_03550"/>
<dbReference type="SUPFAM" id="SSF55073">
    <property type="entry name" value="Nucleotide cyclase"/>
    <property type="match status" value="1"/>
</dbReference>
<dbReference type="EC" id="2.7.7.65" evidence="2"/>
<dbReference type="GO" id="GO:0005886">
    <property type="term" value="C:plasma membrane"/>
    <property type="evidence" value="ECO:0007669"/>
    <property type="project" value="TreeGrafter"/>
</dbReference>
<dbReference type="OrthoDB" id="176203at2"/>
<dbReference type="SMART" id="SM00267">
    <property type="entry name" value="GGDEF"/>
    <property type="match status" value="1"/>
</dbReference>